<sequence length="261" mass="29649">MDIDLVFKVLHLNIPSAIGEEQYQTVISWFRGIKLPENHLGSLNILDRLLEQKTFTVLSSHCLPHAKTTGYFLVLIPLIAFCVRCIIAAFQTRVTGELKEELVSESEGRHQKCRSMRWKSALSDTREQILWMLTQIHIPIAIRKSKFLSKTTASQANLLAKQWPSIRCKICPSWLYPSPCKQGGLYCFLLLSTGSGLDWSNLSMDLKNEILLTSWMSLFTFSPSLRQCYGLVFDHADLDSARRVIRAGEFSPMNLPTAMLP</sequence>
<evidence type="ECO:0000313" key="1">
    <source>
        <dbReference type="EMBL" id="KAB1210930.1"/>
    </source>
</evidence>
<dbReference type="EMBL" id="RXIC02000024">
    <property type="protein sequence ID" value="KAB1210930.1"/>
    <property type="molecule type" value="Genomic_DNA"/>
</dbReference>
<gene>
    <name evidence="1" type="ORF">CJ030_MR6G019679</name>
</gene>
<evidence type="ECO:0000313" key="2">
    <source>
        <dbReference type="Proteomes" id="UP000516437"/>
    </source>
</evidence>
<reference evidence="1 2" key="1">
    <citation type="journal article" date="2019" name="Plant Biotechnol. J.">
        <title>The red bayberry genome and genetic basis of sex determination.</title>
        <authorList>
            <person name="Jia H.M."/>
            <person name="Jia H.J."/>
            <person name="Cai Q.L."/>
            <person name="Wang Y."/>
            <person name="Zhao H.B."/>
            <person name="Yang W.F."/>
            <person name="Wang G.Y."/>
            <person name="Li Y.H."/>
            <person name="Zhan D.L."/>
            <person name="Shen Y.T."/>
            <person name="Niu Q.F."/>
            <person name="Chang L."/>
            <person name="Qiu J."/>
            <person name="Zhao L."/>
            <person name="Xie H.B."/>
            <person name="Fu W.Y."/>
            <person name="Jin J."/>
            <person name="Li X.W."/>
            <person name="Jiao Y."/>
            <person name="Zhou C.C."/>
            <person name="Tu T."/>
            <person name="Chai C.Y."/>
            <person name="Gao J.L."/>
            <person name="Fan L.J."/>
            <person name="van de Weg E."/>
            <person name="Wang J.Y."/>
            <person name="Gao Z.S."/>
        </authorList>
    </citation>
    <scope>NUCLEOTIDE SEQUENCE [LARGE SCALE GENOMIC DNA]</scope>
    <source>
        <tissue evidence="1">Leaves</tissue>
    </source>
</reference>
<protein>
    <submittedName>
        <fullName evidence="1">Uncharacterized protein</fullName>
    </submittedName>
</protein>
<comment type="caution">
    <text evidence="1">The sequence shown here is derived from an EMBL/GenBank/DDBJ whole genome shotgun (WGS) entry which is preliminary data.</text>
</comment>
<dbReference type="Proteomes" id="UP000516437">
    <property type="component" value="Chromosome 6"/>
</dbReference>
<name>A0A6A1VIR0_9ROSI</name>
<dbReference type="OrthoDB" id="2107166at2759"/>
<keyword evidence="2" id="KW-1185">Reference proteome</keyword>
<organism evidence="1 2">
    <name type="scientific">Morella rubra</name>
    <name type="common">Chinese bayberry</name>
    <dbReference type="NCBI Taxonomy" id="262757"/>
    <lineage>
        <taxon>Eukaryota</taxon>
        <taxon>Viridiplantae</taxon>
        <taxon>Streptophyta</taxon>
        <taxon>Embryophyta</taxon>
        <taxon>Tracheophyta</taxon>
        <taxon>Spermatophyta</taxon>
        <taxon>Magnoliopsida</taxon>
        <taxon>eudicotyledons</taxon>
        <taxon>Gunneridae</taxon>
        <taxon>Pentapetalae</taxon>
        <taxon>rosids</taxon>
        <taxon>fabids</taxon>
        <taxon>Fagales</taxon>
        <taxon>Myricaceae</taxon>
        <taxon>Morella</taxon>
    </lineage>
</organism>
<proteinExistence type="predicted"/>
<dbReference type="AlphaFoldDB" id="A0A6A1VIR0"/>
<accession>A0A6A1VIR0</accession>